<feature type="region of interest" description="Disordered" evidence="2">
    <location>
        <begin position="30"/>
        <end position="91"/>
    </location>
</feature>
<accession>A0ABD1IPT0</accession>
<feature type="region of interest" description="Disordered" evidence="2">
    <location>
        <begin position="109"/>
        <end position="161"/>
    </location>
</feature>
<feature type="compositionally biased region" description="Pro residues" evidence="2">
    <location>
        <begin position="33"/>
        <end position="43"/>
    </location>
</feature>
<dbReference type="InterPro" id="IPR033545">
    <property type="entry name" value="CEP89"/>
</dbReference>
<sequence>MSKFNFSFRRGERKAFKHIAHGLIPAATIAPRPAVPRTPPPRSLSPSPERPRSALAAAILSSSLTGRTVAIPPPRTRSLSESDCSRSEHTHDFQPFATTALYTRDRWSVPVGSRPRCSSPGHSAEEEEGEEEEDEGLEEEEPTGDRHTHVYQSVQDSASSPIYAIPHKLRSSHSEGDELTGESTFDVVSPLHTEGSWCEEGRGRGGEAQEEEEEVGALGGGQVEALRRRCEEQEQEGRSLRRMWEEQEREGRGLRRKCEEQSHLLQERQQRLLALERELSARDTHTGGGQELQSVCAQAQELVDENDALKMTVHRLSAELSQYQSRYRPLNTHQVARTTGLPGKGPPPPWLLDMKYLSPLVLAYEDRLTEKDTLLQACEEEVRSLHVQVQEVVKENEKLHEQMAKMGAVSHKQWRQLQDQACLVLEENRVLLKQLEVQHSRTNETHTHHQQEVAKVCKQLVLREEEVCGLRGALEEARQEIHTLRQQETLTHTQHHTDISQLTQRLEEEQRRWRGEMDELLAKMAALQAERKSLVIDKSQSDATNKGLEAELDLSRHAHRKAQRHVESLKQQLEESMDKELLALQYLSGVVGLAEKTSQQRDQLLHMASTLEKGKQDVIMRIIQGTMQLAKLQEKVKVYRREAASSVCVLGRRLTEQEVAFEGHTHNFLQERRHLQALLRDKQHALDTAMQHKSVDKQHALDTALQHKRDKQHALDTALQHKRDKQHALDTAMQHKREVECELEAVWECVSRESQRCRDAALESGGSALLVAPSNAPSLEWTPPQGSSLDFYS</sequence>
<dbReference type="Proteomes" id="UP001591681">
    <property type="component" value="Unassembled WGS sequence"/>
</dbReference>
<feature type="region of interest" description="Disordered" evidence="2">
    <location>
        <begin position="774"/>
        <end position="793"/>
    </location>
</feature>
<keyword evidence="4" id="KW-1185">Reference proteome</keyword>
<evidence type="ECO:0000256" key="1">
    <source>
        <dbReference type="SAM" id="Coils"/>
    </source>
</evidence>
<feature type="compositionally biased region" description="Polar residues" evidence="2">
    <location>
        <begin position="784"/>
        <end position="793"/>
    </location>
</feature>
<feature type="coiled-coil region" evidence="1">
    <location>
        <begin position="223"/>
        <end position="326"/>
    </location>
</feature>
<feature type="compositionally biased region" description="Low complexity" evidence="2">
    <location>
        <begin position="53"/>
        <end position="64"/>
    </location>
</feature>
<name>A0ABD1IPT0_9TELE</name>
<feature type="coiled-coil region" evidence="1">
    <location>
        <begin position="503"/>
        <end position="579"/>
    </location>
</feature>
<reference evidence="3 4" key="1">
    <citation type="submission" date="2024-09" db="EMBL/GenBank/DDBJ databases">
        <title>A chromosome-level genome assembly of Gray's grenadier anchovy, Coilia grayii.</title>
        <authorList>
            <person name="Fu Z."/>
        </authorList>
    </citation>
    <scope>NUCLEOTIDE SEQUENCE [LARGE SCALE GENOMIC DNA]</scope>
    <source>
        <strain evidence="3">G4</strain>
        <tissue evidence="3">Muscle</tissue>
    </source>
</reference>
<comment type="caution">
    <text evidence="3">The sequence shown here is derived from an EMBL/GenBank/DDBJ whole genome shotgun (WGS) entry which is preliminary data.</text>
</comment>
<evidence type="ECO:0008006" key="5">
    <source>
        <dbReference type="Google" id="ProtNLM"/>
    </source>
</evidence>
<organism evidence="3 4">
    <name type="scientific">Coilia grayii</name>
    <name type="common">Gray's grenadier anchovy</name>
    <dbReference type="NCBI Taxonomy" id="363190"/>
    <lineage>
        <taxon>Eukaryota</taxon>
        <taxon>Metazoa</taxon>
        <taxon>Chordata</taxon>
        <taxon>Craniata</taxon>
        <taxon>Vertebrata</taxon>
        <taxon>Euteleostomi</taxon>
        <taxon>Actinopterygii</taxon>
        <taxon>Neopterygii</taxon>
        <taxon>Teleostei</taxon>
        <taxon>Clupei</taxon>
        <taxon>Clupeiformes</taxon>
        <taxon>Clupeoidei</taxon>
        <taxon>Engraulidae</taxon>
        <taxon>Coilinae</taxon>
        <taxon>Coilia</taxon>
    </lineage>
</organism>
<dbReference type="EMBL" id="JBHFQA010000051">
    <property type="protein sequence ID" value="KAL2076834.1"/>
    <property type="molecule type" value="Genomic_DNA"/>
</dbReference>
<protein>
    <recommendedName>
        <fullName evidence="5">Centrosomal protein of 89 kDa</fullName>
    </recommendedName>
</protein>
<dbReference type="PANTHER" id="PTHR36170:SF1">
    <property type="entry name" value="CENTROSOMAL PROTEIN OF 89 KDA"/>
    <property type="match status" value="1"/>
</dbReference>
<proteinExistence type="predicted"/>
<evidence type="ECO:0000256" key="2">
    <source>
        <dbReference type="SAM" id="MobiDB-lite"/>
    </source>
</evidence>
<feature type="compositionally biased region" description="Basic and acidic residues" evidence="2">
    <location>
        <begin position="78"/>
        <end position="91"/>
    </location>
</feature>
<feature type="region of interest" description="Disordered" evidence="2">
    <location>
        <begin position="195"/>
        <end position="219"/>
    </location>
</feature>
<dbReference type="AlphaFoldDB" id="A0ABD1IPT0"/>
<evidence type="ECO:0000313" key="4">
    <source>
        <dbReference type="Proteomes" id="UP001591681"/>
    </source>
</evidence>
<feature type="compositionally biased region" description="Acidic residues" evidence="2">
    <location>
        <begin position="125"/>
        <end position="142"/>
    </location>
</feature>
<feature type="compositionally biased region" description="Polar residues" evidence="2">
    <location>
        <begin position="150"/>
        <end position="160"/>
    </location>
</feature>
<dbReference type="PANTHER" id="PTHR36170">
    <property type="entry name" value="CENTROSOMAL PROTEIN OF 89 KDA"/>
    <property type="match status" value="1"/>
</dbReference>
<evidence type="ECO:0000313" key="3">
    <source>
        <dbReference type="EMBL" id="KAL2076834.1"/>
    </source>
</evidence>
<gene>
    <name evidence="3" type="ORF">ACEWY4_027563</name>
</gene>
<keyword evidence="1" id="KW-0175">Coiled coil</keyword>